<keyword evidence="1" id="KW-0560">Oxidoreductase</keyword>
<dbReference type="GO" id="GO:0016491">
    <property type="term" value="F:oxidoreductase activity"/>
    <property type="evidence" value="ECO:0007669"/>
    <property type="project" value="UniProtKB-KW"/>
</dbReference>
<gene>
    <name evidence="3" type="ORF">A3L01_07375</name>
</gene>
<dbReference type="GO" id="GO:0005737">
    <property type="term" value="C:cytoplasm"/>
    <property type="evidence" value="ECO:0007669"/>
    <property type="project" value="TreeGrafter"/>
</dbReference>
<sequence>MPSKELPERSDIVIIGGGIVGVTIAHELAKRGEEVTVIEKRFIGSGSTFRCGTGIRQQFNDEANVQVMKRSVELWKKYSEEYGFSFEQTGYLFLLYDDDEVEEFKRNIAIQNRFGVPTRLITPEEAKEIVPLLDISEVVAASWNPTDGKADPFYATAAFALNAERFGAKLVEYTEVKDFIVENGEIKGLKTSRGTIKTGTVINATNAWAKLINAMAGISVKIPIEPYKHQAVITQPIKKGSINPMVISFKYGHAYLTQTAHGGVVGGVGYELGPTYDLNPTYEFLREVSYYFTKIIPALRELLILRTWAGYYAKTPDSNPAIGKIEELSDYYIAAGFSGHGFMMAPAVAEMVANLVTKGRTDLPVDWYDPYRFERGELRGQALQMG</sequence>
<accession>A0A2Z2MEY4</accession>
<organism evidence="3 4">
    <name type="scientific">Thermococcus barossii</name>
    <dbReference type="NCBI Taxonomy" id="54077"/>
    <lineage>
        <taxon>Archaea</taxon>
        <taxon>Methanobacteriati</taxon>
        <taxon>Methanobacteriota</taxon>
        <taxon>Thermococci</taxon>
        <taxon>Thermococcales</taxon>
        <taxon>Thermococcaceae</taxon>
        <taxon>Thermococcus</taxon>
    </lineage>
</organism>
<dbReference type="SUPFAM" id="SSF51905">
    <property type="entry name" value="FAD/NAD(P)-binding domain"/>
    <property type="match status" value="1"/>
</dbReference>
<dbReference type="KEGG" id="tbs:A3L01_07375"/>
<proteinExistence type="predicted"/>
<dbReference type="Gene3D" id="3.30.9.10">
    <property type="entry name" value="D-Amino Acid Oxidase, subunit A, domain 2"/>
    <property type="match status" value="1"/>
</dbReference>
<evidence type="ECO:0000259" key="2">
    <source>
        <dbReference type="Pfam" id="PF01266"/>
    </source>
</evidence>
<dbReference type="Gene3D" id="3.50.50.60">
    <property type="entry name" value="FAD/NAD(P)-binding domain"/>
    <property type="match status" value="1"/>
</dbReference>
<evidence type="ECO:0000256" key="1">
    <source>
        <dbReference type="ARBA" id="ARBA00023002"/>
    </source>
</evidence>
<dbReference type="OrthoDB" id="168391at2157"/>
<evidence type="ECO:0000313" key="3">
    <source>
        <dbReference type="EMBL" id="ASJ05200.1"/>
    </source>
</evidence>
<feature type="domain" description="FAD dependent oxidoreductase" evidence="2">
    <location>
        <begin position="11"/>
        <end position="355"/>
    </location>
</feature>
<dbReference type="GeneID" id="33326585"/>
<dbReference type="PANTHER" id="PTHR13847">
    <property type="entry name" value="SARCOSINE DEHYDROGENASE-RELATED"/>
    <property type="match status" value="1"/>
</dbReference>
<name>A0A2Z2MEY4_9EURY</name>
<dbReference type="SUPFAM" id="SSF54373">
    <property type="entry name" value="FAD-linked reductases, C-terminal domain"/>
    <property type="match status" value="1"/>
</dbReference>
<dbReference type="AlphaFoldDB" id="A0A2Z2MEY4"/>
<reference evidence="3 4" key="1">
    <citation type="submission" date="2016-04" db="EMBL/GenBank/DDBJ databases">
        <title>Complete genome sequence of Thermococcus barossii type strain SHCK-94.</title>
        <authorList>
            <person name="Oger P.M."/>
        </authorList>
    </citation>
    <scope>NUCLEOTIDE SEQUENCE [LARGE SCALE GENOMIC DNA]</scope>
    <source>
        <strain evidence="3 4">SHCK-94</strain>
    </source>
</reference>
<protein>
    <submittedName>
        <fullName evidence="3">Sarcosine oxidase subunit beta</fullName>
    </submittedName>
</protein>
<dbReference type="InterPro" id="IPR036188">
    <property type="entry name" value="FAD/NAD-bd_sf"/>
</dbReference>
<dbReference type="EMBL" id="CP015101">
    <property type="protein sequence ID" value="ASJ05200.1"/>
    <property type="molecule type" value="Genomic_DNA"/>
</dbReference>
<dbReference type="InterPro" id="IPR006076">
    <property type="entry name" value="FAD-dep_OxRdtase"/>
</dbReference>
<dbReference type="Pfam" id="PF01266">
    <property type="entry name" value="DAO"/>
    <property type="match status" value="1"/>
</dbReference>
<dbReference type="Proteomes" id="UP000250272">
    <property type="component" value="Chromosome"/>
</dbReference>
<evidence type="ECO:0000313" key="4">
    <source>
        <dbReference type="Proteomes" id="UP000250272"/>
    </source>
</evidence>
<dbReference type="PANTHER" id="PTHR13847:SF287">
    <property type="entry name" value="FAD-DEPENDENT OXIDOREDUCTASE DOMAIN-CONTAINING PROTEIN 1"/>
    <property type="match status" value="1"/>
</dbReference>
<keyword evidence="4" id="KW-1185">Reference proteome</keyword>
<dbReference type="RefSeq" id="WP_088865204.1">
    <property type="nucleotide sequence ID" value="NZ_CP015101.1"/>
</dbReference>